<dbReference type="Pfam" id="PF00069">
    <property type="entry name" value="Pkinase"/>
    <property type="match status" value="1"/>
</dbReference>
<feature type="binding site" evidence="7">
    <location>
        <position position="158"/>
    </location>
    <ligand>
        <name>ATP</name>
        <dbReference type="ChEBI" id="CHEBI:30616"/>
    </ligand>
</feature>
<dbReference type="SUPFAM" id="SSF56112">
    <property type="entry name" value="Protein kinase-like (PK-like)"/>
    <property type="match status" value="1"/>
</dbReference>
<dbReference type="EMBL" id="MLAK01000217">
    <property type="protein sequence ID" value="OHT15500.1"/>
    <property type="molecule type" value="Genomic_DNA"/>
</dbReference>
<comment type="caution">
    <text evidence="12">The sequence shown here is derived from an EMBL/GenBank/DDBJ whole genome shotgun (WGS) entry which is preliminary data.</text>
</comment>
<evidence type="ECO:0000256" key="3">
    <source>
        <dbReference type="ARBA" id="ARBA00022741"/>
    </source>
</evidence>
<dbReference type="GO" id="GO:0004674">
    <property type="term" value="F:protein serine/threonine kinase activity"/>
    <property type="evidence" value="ECO:0007669"/>
    <property type="project" value="UniProtKB-KW"/>
</dbReference>
<keyword evidence="4 12" id="KW-0418">Kinase</keyword>
<accession>A0A1J4L0M7</accession>
<dbReference type="PROSITE" id="PS00108">
    <property type="entry name" value="PROTEIN_KINASE_ST"/>
    <property type="match status" value="1"/>
</dbReference>
<evidence type="ECO:0000256" key="8">
    <source>
        <dbReference type="PIRSR" id="PIRSR630616-3"/>
    </source>
</evidence>
<evidence type="ECO:0000256" key="7">
    <source>
        <dbReference type="PIRSR" id="PIRSR630616-2"/>
    </source>
</evidence>
<protein>
    <submittedName>
        <fullName evidence="12">CAMK family protein kinase</fullName>
    </submittedName>
</protein>
<dbReference type="InterPro" id="IPR000719">
    <property type="entry name" value="Prot_kinase_dom"/>
</dbReference>
<keyword evidence="13" id="KW-1185">Reference proteome</keyword>
<reference evidence="12" key="1">
    <citation type="submission" date="2016-10" db="EMBL/GenBank/DDBJ databases">
        <authorList>
            <person name="Benchimol M."/>
            <person name="Almeida L.G."/>
            <person name="Vasconcelos A.T."/>
            <person name="Perreira-Neves A."/>
            <person name="Rosa I.A."/>
            <person name="Tasca T."/>
            <person name="Bogo M.R."/>
            <person name="de Souza W."/>
        </authorList>
    </citation>
    <scope>NUCLEOTIDE SEQUENCE [LARGE SCALE GENOMIC DNA]</scope>
    <source>
        <strain evidence="12">K</strain>
    </source>
</reference>
<feature type="binding site" evidence="7 9">
    <location>
        <position position="45"/>
    </location>
    <ligand>
        <name>ATP</name>
        <dbReference type="ChEBI" id="CHEBI:30616"/>
    </ligand>
</feature>
<gene>
    <name evidence="12" type="ORF">TRFO_02812</name>
</gene>
<evidence type="ECO:0000256" key="10">
    <source>
        <dbReference type="RuleBase" id="RU000304"/>
    </source>
</evidence>
<evidence type="ECO:0000256" key="1">
    <source>
        <dbReference type="ARBA" id="ARBA00022527"/>
    </source>
</evidence>
<dbReference type="PROSITE" id="PS00107">
    <property type="entry name" value="PROTEIN_KINASE_ATP"/>
    <property type="match status" value="1"/>
</dbReference>
<dbReference type="RefSeq" id="XP_068368636.1">
    <property type="nucleotide sequence ID" value="XM_068490921.1"/>
</dbReference>
<feature type="domain" description="Protein kinase" evidence="11">
    <location>
        <begin position="16"/>
        <end position="269"/>
    </location>
</feature>
<evidence type="ECO:0000259" key="11">
    <source>
        <dbReference type="PROSITE" id="PS50011"/>
    </source>
</evidence>
<comment type="similarity">
    <text evidence="10">Belongs to the protein kinase superfamily.</text>
</comment>
<dbReference type="Proteomes" id="UP000179807">
    <property type="component" value="Unassembled WGS sequence"/>
</dbReference>
<dbReference type="OrthoDB" id="10004143at2759"/>
<evidence type="ECO:0000256" key="4">
    <source>
        <dbReference type="ARBA" id="ARBA00022777"/>
    </source>
</evidence>
<dbReference type="CDD" id="cd14003">
    <property type="entry name" value="STKc_AMPK-like"/>
    <property type="match status" value="1"/>
</dbReference>
<dbReference type="InterPro" id="IPR008271">
    <property type="entry name" value="Ser/Thr_kinase_AS"/>
</dbReference>
<dbReference type="VEuPathDB" id="TrichDB:TRFO_02812"/>
<keyword evidence="1 10" id="KW-0723">Serine/threonine-protein kinase</keyword>
<evidence type="ECO:0000256" key="9">
    <source>
        <dbReference type="PROSITE-ProRule" id="PRU10141"/>
    </source>
</evidence>
<name>A0A1J4L0M7_9EUKA</name>
<dbReference type="InterPro" id="IPR017441">
    <property type="entry name" value="Protein_kinase_ATP_BS"/>
</dbReference>
<proteinExistence type="inferred from homology"/>
<dbReference type="InterPro" id="IPR011009">
    <property type="entry name" value="Kinase-like_dom_sf"/>
</dbReference>
<keyword evidence="2" id="KW-0808">Transferase</keyword>
<evidence type="ECO:0000256" key="5">
    <source>
        <dbReference type="ARBA" id="ARBA00022840"/>
    </source>
</evidence>
<dbReference type="SMART" id="SM00220">
    <property type="entry name" value="S_TKc"/>
    <property type="match status" value="1"/>
</dbReference>
<keyword evidence="5 7" id="KW-0067">ATP-binding</keyword>
<dbReference type="GO" id="GO:0005524">
    <property type="term" value="F:ATP binding"/>
    <property type="evidence" value="ECO:0007669"/>
    <property type="project" value="UniProtKB-UniRule"/>
</dbReference>
<sequence>MDCKQPFKCPKIVGDYELIKCLGSGAFAHVYLASNSTSENQYAIKVIPKSNIKRIADQERLQREIEATAFLHHPNIVQLHNFFTDNFYFYLVMDYCGGGSLNTFIKNPNNKLREDQAATIFSQIVSAVSYCHSRGVGHRDLKPHNVLITKFPEIKIGDFGLCGFFEEGQKMNTFCGTQCYNSPECLSNIEYDVKQSDVWSLGVILYELIVGAHPWNTQNVNVMIKQILMAKFAVPPTVTSACDELIKSMLKVRPNERISCKQILEHPWMKLASNRYRTRSSLPSLSGHDQLIEIIKDLREKGQNTDGIISPFQRDGTLVHRTKSLQFKVMPHKKPRNIASFTACRRSKPIRKLGHPPMIPEKVTQ</sequence>
<dbReference type="AlphaFoldDB" id="A0A1J4L0M7"/>
<dbReference type="InterPro" id="IPR030616">
    <property type="entry name" value="Aur-like"/>
</dbReference>
<dbReference type="PROSITE" id="PS50011">
    <property type="entry name" value="PROTEIN_KINASE_DOM"/>
    <property type="match status" value="1"/>
</dbReference>
<evidence type="ECO:0000256" key="2">
    <source>
        <dbReference type="ARBA" id="ARBA00022679"/>
    </source>
</evidence>
<feature type="active site" description="Proton acceptor" evidence="6">
    <location>
        <position position="140"/>
    </location>
</feature>
<evidence type="ECO:0000313" key="12">
    <source>
        <dbReference type="EMBL" id="OHT15500.1"/>
    </source>
</evidence>
<feature type="cross-link" description="Glycyl lysine isopeptide (Lys-Gly) (interchain with G-Cter in SUMO2)" evidence="8">
    <location>
        <position position="142"/>
    </location>
</feature>
<dbReference type="FunFam" id="1.10.510.10:FF:000956">
    <property type="entry name" value="CAMK family protein kinase"/>
    <property type="match status" value="1"/>
</dbReference>
<dbReference type="PANTHER" id="PTHR24350">
    <property type="entry name" value="SERINE/THREONINE-PROTEIN KINASE IAL-RELATED"/>
    <property type="match status" value="1"/>
</dbReference>
<dbReference type="FunFam" id="3.30.200.20:FF:000042">
    <property type="entry name" value="Aurora kinase A"/>
    <property type="match status" value="1"/>
</dbReference>
<dbReference type="Gene3D" id="1.10.510.10">
    <property type="entry name" value="Transferase(Phosphotransferase) domain 1"/>
    <property type="match status" value="1"/>
</dbReference>
<keyword evidence="3 7" id="KW-0547">Nucleotide-binding</keyword>
<evidence type="ECO:0000313" key="13">
    <source>
        <dbReference type="Proteomes" id="UP000179807"/>
    </source>
</evidence>
<dbReference type="GeneID" id="94825625"/>
<organism evidence="12 13">
    <name type="scientific">Tritrichomonas foetus</name>
    <dbReference type="NCBI Taxonomy" id="1144522"/>
    <lineage>
        <taxon>Eukaryota</taxon>
        <taxon>Metamonada</taxon>
        <taxon>Parabasalia</taxon>
        <taxon>Tritrichomonadida</taxon>
        <taxon>Tritrichomonadidae</taxon>
        <taxon>Tritrichomonas</taxon>
    </lineage>
</organism>
<evidence type="ECO:0000256" key="6">
    <source>
        <dbReference type="PIRSR" id="PIRSR630616-1"/>
    </source>
</evidence>